<dbReference type="Proteomes" id="UP000770717">
    <property type="component" value="Unassembled WGS sequence"/>
</dbReference>
<gene>
    <name evidence="1" type="ORF">GDO78_001645</name>
</gene>
<evidence type="ECO:0000313" key="1">
    <source>
        <dbReference type="EMBL" id="KAG9493889.1"/>
    </source>
</evidence>
<reference evidence="1" key="1">
    <citation type="thesis" date="2020" institute="ProQuest LLC" country="789 East Eisenhower Parkway, Ann Arbor, MI, USA">
        <title>Comparative Genomics and Chromosome Evolution.</title>
        <authorList>
            <person name="Mudd A.B."/>
        </authorList>
    </citation>
    <scope>NUCLEOTIDE SEQUENCE</scope>
    <source>
        <strain evidence="1">HN-11 Male</strain>
        <tissue evidence="1">Kidney and liver</tissue>
    </source>
</reference>
<evidence type="ECO:0000313" key="2">
    <source>
        <dbReference type="Proteomes" id="UP000770717"/>
    </source>
</evidence>
<dbReference type="EMBL" id="WNTK01000001">
    <property type="protein sequence ID" value="KAG9493889.1"/>
    <property type="molecule type" value="Genomic_DNA"/>
</dbReference>
<name>A0A8J6FW35_ELECQ</name>
<proteinExistence type="predicted"/>
<protein>
    <submittedName>
        <fullName evidence="1">Uncharacterized protein</fullName>
    </submittedName>
</protein>
<accession>A0A8J6FW35</accession>
<organism evidence="1 2">
    <name type="scientific">Eleutherodactylus coqui</name>
    <name type="common">Puerto Rican coqui</name>
    <dbReference type="NCBI Taxonomy" id="57060"/>
    <lineage>
        <taxon>Eukaryota</taxon>
        <taxon>Metazoa</taxon>
        <taxon>Chordata</taxon>
        <taxon>Craniata</taxon>
        <taxon>Vertebrata</taxon>
        <taxon>Euteleostomi</taxon>
        <taxon>Amphibia</taxon>
        <taxon>Batrachia</taxon>
        <taxon>Anura</taxon>
        <taxon>Neobatrachia</taxon>
        <taxon>Hyloidea</taxon>
        <taxon>Eleutherodactylidae</taxon>
        <taxon>Eleutherodactylinae</taxon>
        <taxon>Eleutherodactylus</taxon>
        <taxon>Eleutherodactylus</taxon>
    </lineage>
</organism>
<dbReference type="AlphaFoldDB" id="A0A8J6FW35"/>
<comment type="caution">
    <text evidence="1">The sequence shown here is derived from an EMBL/GenBank/DDBJ whole genome shotgun (WGS) entry which is preliminary data.</text>
</comment>
<keyword evidence="2" id="KW-1185">Reference proteome</keyword>
<sequence>MYLIGVWPQAVLQVCFVRSHNRAWSFMFTYTTRKYCRIFQWIRCGKISRGHQHDKRQMDERLTNCIHILQTFPLKNRSVVIFKSIFVTE</sequence>